<protein>
    <submittedName>
        <fullName evidence="7">D-glucarate permease</fullName>
    </submittedName>
</protein>
<dbReference type="SUPFAM" id="SSF103473">
    <property type="entry name" value="MFS general substrate transporter"/>
    <property type="match status" value="1"/>
</dbReference>
<dbReference type="InterPro" id="IPR011701">
    <property type="entry name" value="MFS"/>
</dbReference>
<evidence type="ECO:0000313" key="8">
    <source>
        <dbReference type="Proteomes" id="UP000251123"/>
    </source>
</evidence>
<dbReference type="GO" id="GO:0016020">
    <property type="term" value="C:membrane"/>
    <property type="evidence" value="ECO:0007669"/>
    <property type="project" value="UniProtKB-SubCell"/>
</dbReference>
<keyword evidence="3 6" id="KW-1133">Transmembrane helix</keyword>
<dbReference type="PANTHER" id="PTHR11662:SF399">
    <property type="entry name" value="FI19708P1-RELATED"/>
    <property type="match status" value="1"/>
</dbReference>
<gene>
    <name evidence="7" type="primary">gudP_2</name>
    <name evidence="7" type="ORF">NCTC9601_01990</name>
</gene>
<dbReference type="EMBL" id="UASN01000017">
    <property type="protein sequence ID" value="SPX54833.1"/>
    <property type="molecule type" value="Genomic_DNA"/>
</dbReference>
<comment type="similarity">
    <text evidence="5">Belongs to the major facilitator superfamily. Phthalate permease family.</text>
</comment>
<dbReference type="AlphaFoldDB" id="A0A2X1QH98"/>
<comment type="subcellular location">
    <subcellularLocation>
        <location evidence="1">Membrane</location>
        <topology evidence="1">Multi-pass membrane protein</topology>
    </subcellularLocation>
</comment>
<name>A0A2X1QH98_KLEPN</name>
<proteinExistence type="inferred from homology"/>
<dbReference type="Gene3D" id="1.20.1250.20">
    <property type="entry name" value="MFS general substrate transporter like domains"/>
    <property type="match status" value="1"/>
</dbReference>
<reference evidence="7 8" key="1">
    <citation type="submission" date="2018-06" db="EMBL/GenBank/DDBJ databases">
        <authorList>
            <consortium name="Pathogen Informatics"/>
            <person name="Doyle S."/>
        </authorList>
    </citation>
    <scope>NUCLEOTIDE SEQUENCE [LARGE SCALE GENOMIC DNA]</scope>
    <source>
        <strain evidence="7 8">NCTC9601</strain>
    </source>
</reference>
<feature type="transmembrane region" description="Helical" evidence="6">
    <location>
        <begin position="86"/>
        <end position="106"/>
    </location>
</feature>
<dbReference type="Pfam" id="PF07690">
    <property type="entry name" value="MFS_1"/>
    <property type="match status" value="1"/>
</dbReference>
<sequence>MGWLTHEVGWSHVFFFMGGLGIVISFVWLKVIHDPNNHPGVNQKELDYIAEGGALINMDQKSSAQKVPFSVKMGQIKQLIGSRMMIGIYIGQYCINALTYFFITWFPVYLVQARGMSILKAGFVASIPAVCGFVGGGAGRGDLRLVNAPHRLAEHCAQNADCAGDAALHDHADV</sequence>
<evidence type="ECO:0000256" key="2">
    <source>
        <dbReference type="ARBA" id="ARBA00022692"/>
    </source>
</evidence>
<feature type="transmembrane region" description="Helical" evidence="6">
    <location>
        <begin position="118"/>
        <end position="138"/>
    </location>
</feature>
<keyword evidence="4 6" id="KW-0472">Membrane</keyword>
<evidence type="ECO:0000256" key="4">
    <source>
        <dbReference type="ARBA" id="ARBA00023136"/>
    </source>
</evidence>
<evidence type="ECO:0000256" key="6">
    <source>
        <dbReference type="SAM" id="Phobius"/>
    </source>
</evidence>
<accession>A0A2X1QH98</accession>
<dbReference type="InterPro" id="IPR050382">
    <property type="entry name" value="MFS_Na/Anion_cotransporter"/>
</dbReference>
<organism evidence="7 8">
    <name type="scientific">Klebsiella pneumoniae</name>
    <dbReference type="NCBI Taxonomy" id="573"/>
    <lineage>
        <taxon>Bacteria</taxon>
        <taxon>Pseudomonadati</taxon>
        <taxon>Pseudomonadota</taxon>
        <taxon>Gammaproteobacteria</taxon>
        <taxon>Enterobacterales</taxon>
        <taxon>Enterobacteriaceae</taxon>
        <taxon>Klebsiella/Raoultella group</taxon>
        <taxon>Klebsiella</taxon>
        <taxon>Klebsiella pneumoniae complex</taxon>
    </lineage>
</organism>
<dbReference type="Proteomes" id="UP000251123">
    <property type="component" value="Unassembled WGS sequence"/>
</dbReference>
<keyword evidence="2 6" id="KW-0812">Transmembrane</keyword>
<evidence type="ECO:0000256" key="5">
    <source>
        <dbReference type="ARBA" id="ARBA00038514"/>
    </source>
</evidence>
<evidence type="ECO:0000256" key="3">
    <source>
        <dbReference type="ARBA" id="ARBA00022989"/>
    </source>
</evidence>
<dbReference type="PANTHER" id="PTHR11662">
    <property type="entry name" value="SOLUTE CARRIER FAMILY 17"/>
    <property type="match status" value="1"/>
</dbReference>
<evidence type="ECO:0000313" key="7">
    <source>
        <dbReference type="EMBL" id="SPX54833.1"/>
    </source>
</evidence>
<dbReference type="InterPro" id="IPR036259">
    <property type="entry name" value="MFS_trans_sf"/>
</dbReference>
<evidence type="ECO:0000256" key="1">
    <source>
        <dbReference type="ARBA" id="ARBA00004141"/>
    </source>
</evidence>
<dbReference type="GO" id="GO:0022857">
    <property type="term" value="F:transmembrane transporter activity"/>
    <property type="evidence" value="ECO:0007669"/>
    <property type="project" value="InterPro"/>
</dbReference>
<feature type="transmembrane region" description="Helical" evidence="6">
    <location>
        <begin position="12"/>
        <end position="29"/>
    </location>
</feature>